<feature type="compositionally biased region" description="Basic and acidic residues" evidence="6">
    <location>
        <begin position="648"/>
        <end position="657"/>
    </location>
</feature>
<evidence type="ECO:0000313" key="9">
    <source>
        <dbReference type="EMBL" id="KAJ4760480.1"/>
    </source>
</evidence>
<accession>A0AAV8CY40</accession>
<feature type="region of interest" description="Disordered" evidence="6">
    <location>
        <begin position="635"/>
        <end position="657"/>
    </location>
</feature>
<dbReference type="Proteomes" id="UP001140206">
    <property type="component" value="Chromosome 4"/>
</dbReference>
<keyword evidence="10" id="KW-1185">Reference proteome</keyword>
<gene>
    <name evidence="9" type="ORF">LUZ62_070855</name>
</gene>
<organism evidence="9 10">
    <name type="scientific">Rhynchospora pubera</name>
    <dbReference type="NCBI Taxonomy" id="906938"/>
    <lineage>
        <taxon>Eukaryota</taxon>
        <taxon>Viridiplantae</taxon>
        <taxon>Streptophyta</taxon>
        <taxon>Embryophyta</taxon>
        <taxon>Tracheophyta</taxon>
        <taxon>Spermatophyta</taxon>
        <taxon>Magnoliopsida</taxon>
        <taxon>Liliopsida</taxon>
        <taxon>Poales</taxon>
        <taxon>Cyperaceae</taxon>
        <taxon>Cyperoideae</taxon>
        <taxon>Rhynchosporeae</taxon>
        <taxon>Rhynchospora</taxon>
    </lineage>
</organism>
<sequence>MLKNKFLSHYSLARRTFIPYRVCCHIETIGKKMGSKATKRKHPNFHKFSSALSSAVLEWLLLLLLFINGAFSYLISKFAKRSKLQPPCVLCSRLDHMIGHSGHALYSELLCDSHKMEMSSLAYCCVHRRLSNVHTMCQKCLFSSNNGQHHSLVRTLSIEFGQTDTSEVPLLTEDGDSLHASPISQNCSCCAEPLKEAKGHVFRLVSTMDRDGIELIDAAEIGMNREITLEKDNNHLPHVEYSELKNEDSNSEIHTNDLNDFDISHKIEVGGTEDSLLEPFLNGEEMEVHVPSTNTSTHENILDELQNVEPDEKTEKHLLSELSCEDSTGANLSSAIEKAPQDGIPSIEESAKDLSSENPYPIPDPIPSPSGSLSLTDAYNLAIRNQATTSPRYEDVITGKDSSRVYEELKLLISQISAARGVDLPWTDISSSPRILQAGEESVLYNITKTLSLERCESMVSMEGSIVSEIEGESTVDRLKQQIDLDRKSISLLYKELEEERNASAIAANQAMAMITRLQEEKAAMQMEGLQYQRVMEEQVDYNQEALQKCNEIIPQKEKYIEELEAELAIYREQPGNTEVALDVSDISSLSFGEQKAYISDQLHKLEERLHHFSNNSSFAESPKLDSIEEVDEENFPRENGEVSESVPVKENHSGKRDLVELEEEISRLSKRLKALEADNNFLEHSLNSLKSGREGARFIREIAVSLRDLRDLGITHGK</sequence>
<dbReference type="EMBL" id="JAMFTS010000004">
    <property type="protein sequence ID" value="KAJ4760480.1"/>
    <property type="molecule type" value="Genomic_DNA"/>
</dbReference>
<evidence type="ECO:0000256" key="1">
    <source>
        <dbReference type="ARBA" id="ARBA00004167"/>
    </source>
</evidence>
<dbReference type="PANTHER" id="PTHR31448">
    <property type="entry name" value="MYOSIN-BINDING PROTEIN 2"/>
    <property type="match status" value="1"/>
</dbReference>
<dbReference type="PROSITE" id="PS51775">
    <property type="entry name" value="GTD_BINDING"/>
    <property type="match status" value="1"/>
</dbReference>
<feature type="region of interest" description="Disordered" evidence="6">
    <location>
        <begin position="350"/>
        <end position="373"/>
    </location>
</feature>
<reference evidence="9" key="1">
    <citation type="submission" date="2022-08" db="EMBL/GenBank/DDBJ databases">
        <authorList>
            <person name="Marques A."/>
        </authorList>
    </citation>
    <scope>NUCLEOTIDE SEQUENCE</scope>
    <source>
        <strain evidence="9">RhyPub2mFocal</strain>
        <tissue evidence="9">Leaves</tissue>
    </source>
</reference>
<dbReference type="Pfam" id="PF04576">
    <property type="entry name" value="Zein-binding"/>
    <property type="match status" value="1"/>
</dbReference>
<feature type="domain" description="GTD-binding" evidence="8">
    <location>
        <begin position="474"/>
        <end position="572"/>
    </location>
</feature>
<dbReference type="AlphaFoldDB" id="A0AAV8CY40"/>
<dbReference type="GO" id="GO:0016020">
    <property type="term" value="C:membrane"/>
    <property type="evidence" value="ECO:0007669"/>
    <property type="project" value="UniProtKB-SubCell"/>
</dbReference>
<proteinExistence type="predicted"/>
<evidence type="ECO:0000256" key="4">
    <source>
        <dbReference type="ARBA" id="ARBA00023136"/>
    </source>
</evidence>
<evidence type="ECO:0000256" key="6">
    <source>
        <dbReference type="SAM" id="MobiDB-lite"/>
    </source>
</evidence>
<evidence type="ECO:0000256" key="2">
    <source>
        <dbReference type="ARBA" id="ARBA00022692"/>
    </source>
</evidence>
<feature type="transmembrane region" description="Helical" evidence="7">
    <location>
        <begin position="56"/>
        <end position="75"/>
    </location>
</feature>
<protein>
    <recommendedName>
        <fullName evidence="8">GTD-binding domain-containing protein</fullName>
    </recommendedName>
</protein>
<dbReference type="InterPro" id="IPR039306">
    <property type="entry name" value="MYOB"/>
</dbReference>
<evidence type="ECO:0000313" key="10">
    <source>
        <dbReference type="Proteomes" id="UP001140206"/>
    </source>
</evidence>
<evidence type="ECO:0000256" key="3">
    <source>
        <dbReference type="ARBA" id="ARBA00022989"/>
    </source>
</evidence>
<keyword evidence="5" id="KW-0175">Coiled coil</keyword>
<keyword evidence="2 7" id="KW-0812">Transmembrane</keyword>
<keyword evidence="3 7" id="KW-1133">Transmembrane helix</keyword>
<feature type="coiled-coil region" evidence="5">
    <location>
        <begin position="508"/>
        <end position="574"/>
    </location>
</feature>
<evidence type="ECO:0000259" key="8">
    <source>
        <dbReference type="PROSITE" id="PS51775"/>
    </source>
</evidence>
<dbReference type="InterPro" id="IPR007656">
    <property type="entry name" value="GTD-bd"/>
</dbReference>
<name>A0AAV8CY40_9POAL</name>
<keyword evidence="4 7" id="KW-0472">Membrane</keyword>
<dbReference type="GO" id="GO:0080115">
    <property type="term" value="F:myosin XI tail binding"/>
    <property type="evidence" value="ECO:0007669"/>
    <property type="project" value="UniProtKB-ARBA"/>
</dbReference>
<evidence type="ECO:0000256" key="7">
    <source>
        <dbReference type="SAM" id="Phobius"/>
    </source>
</evidence>
<evidence type="ECO:0000256" key="5">
    <source>
        <dbReference type="SAM" id="Coils"/>
    </source>
</evidence>
<dbReference type="PANTHER" id="PTHR31448:SF33">
    <property type="entry name" value="EXPRESSED PROTEIN"/>
    <property type="match status" value="1"/>
</dbReference>
<comment type="subcellular location">
    <subcellularLocation>
        <location evidence="1">Membrane</location>
        <topology evidence="1">Single-pass membrane protein</topology>
    </subcellularLocation>
</comment>
<comment type="caution">
    <text evidence="9">The sequence shown here is derived from an EMBL/GenBank/DDBJ whole genome shotgun (WGS) entry which is preliminary data.</text>
</comment>